<proteinExistence type="predicted"/>
<dbReference type="AlphaFoldDB" id="A0A0C9ZJ70"/>
<sequence length="118" mass="13518">MSWPTLLFARETEKTSRSVRGFLLMADTINHYYDHSNSVIPSHYVVETLIPVLDMFIDREYVVGCPLISSISKSKKCWQVIEICPCQNPLSKSARNVAITSHQRRMYEEGQQRSIAPA</sequence>
<gene>
    <name evidence="1" type="ORF">PISMIDRAFT_479459</name>
</gene>
<accession>A0A0C9ZJ70</accession>
<dbReference type="EMBL" id="KN833689">
    <property type="protein sequence ID" value="KIK29376.1"/>
    <property type="molecule type" value="Genomic_DNA"/>
</dbReference>
<organism evidence="1 2">
    <name type="scientific">Pisolithus microcarpus 441</name>
    <dbReference type="NCBI Taxonomy" id="765257"/>
    <lineage>
        <taxon>Eukaryota</taxon>
        <taxon>Fungi</taxon>
        <taxon>Dikarya</taxon>
        <taxon>Basidiomycota</taxon>
        <taxon>Agaricomycotina</taxon>
        <taxon>Agaricomycetes</taxon>
        <taxon>Agaricomycetidae</taxon>
        <taxon>Boletales</taxon>
        <taxon>Sclerodermatineae</taxon>
        <taxon>Pisolithaceae</taxon>
        <taxon>Pisolithus</taxon>
    </lineage>
</organism>
<name>A0A0C9ZJ70_9AGAM</name>
<dbReference type="HOGENOM" id="CLU_2074104_0_0_1"/>
<evidence type="ECO:0000313" key="2">
    <source>
        <dbReference type="Proteomes" id="UP000054018"/>
    </source>
</evidence>
<dbReference type="OrthoDB" id="74360at2759"/>
<protein>
    <submittedName>
        <fullName evidence="1">Uncharacterized protein</fullName>
    </submittedName>
</protein>
<evidence type="ECO:0000313" key="1">
    <source>
        <dbReference type="EMBL" id="KIK29376.1"/>
    </source>
</evidence>
<reference evidence="1 2" key="1">
    <citation type="submission" date="2014-04" db="EMBL/GenBank/DDBJ databases">
        <authorList>
            <consortium name="DOE Joint Genome Institute"/>
            <person name="Kuo A."/>
            <person name="Kohler A."/>
            <person name="Costa M.D."/>
            <person name="Nagy L.G."/>
            <person name="Floudas D."/>
            <person name="Copeland A."/>
            <person name="Barry K.W."/>
            <person name="Cichocki N."/>
            <person name="Veneault-Fourrey C."/>
            <person name="LaButti K."/>
            <person name="Lindquist E.A."/>
            <person name="Lipzen A."/>
            <person name="Lundell T."/>
            <person name="Morin E."/>
            <person name="Murat C."/>
            <person name="Sun H."/>
            <person name="Tunlid A."/>
            <person name="Henrissat B."/>
            <person name="Grigoriev I.V."/>
            <person name="Hibbett D.S."/>
            <person name="Martin F."/>
            <person name="Nordberg H.P."/>
            <person name="Cantor M.N."/>
            <person name="Hua S.X."/>
        </authorList>
    </citation>
    <scope>NUCLEOTIDE SEQUENCE [LARGE SCALE GENOMIC DNA]</scope>
    <source>
        <strain evidence="1 2">441</strain>
    </source>
</reference>
<dbReference type="Proteomes" id="UP000054018">
    <property type="component" value="Unassembled WGS sequence"/>
</dbReference>
<keyword evidence="2" id="KW-1185">Reference proteome</keyword>
<reference evidence="2" key="2">
    <citation type="submission" date="2015-01" db="EMBL/GenBank/DDBJ databases">
        <title>Evolutionary Origins and Diversification of the Mycorrhizal Mutualists.</title>
        <authorList>
            <consortium name="DOE Joint Genome Institute"/>
            <consortium name="Mycorrhizal Genomics Consortium"/>
            <person name="Kohler A."/>
            <person name="Kuo A."/>
            <person name="Nagy L.G."/>
            <person name="Floudas D."/>
            <person name="Copeland A."/>
            <person name="Barry K.W."/>
            <person name="Cichocki N."/>
            <person name="Veneault-Fourrey C."/>
            <person name="LaButti K."/>
            <person name="Lindquist E.A."/>
            <person name="Lipzen A."/>
            <person name="Lundell T."/>
            <person name="Morin E."/>
            <person name="Murat C."/>
            <person name="Riley R."/>
            <person name="Ohm R."/>
            <person name="Sun H."/>
            <person name="Tunlid A."/>
            <person name="Henrissat B."/>
            <person name="Grigoriev I.V."/>
            <person name="Hibbett D.S."/>
            <person name="Martin F."/>
        </authorList>
    </citation>
    <scope>NUCLEOTIDE SEQUENCE [LARGE SCALE GENOMIC DNA]</scope>
    <source>
        <strain evidence="2">441</strain>
    </source>
</reference>